<evidence type="ECO:0000313" key="3">
    <source>
        <dbReference type="Proteomes" id="UP000317155"/>
    </source>
</evidence>
<dbReference type="PANTHER" id="PTHR47197">
    <property type="entry name" value="PROTEIN NIRF"/>
    <property type="match status" value="1"/>
</dbReference>
<dbReference type="InterPro" id="IPR051200">
    <property type="entry name" value="Host-pathogen_enzymatic-act"/>
</dbReference>
<sequence>MFFKPGFSTFLCLLLFGFLLSGCAGGTAVGRTAPRVTADQSLVSLYLSTTGVSTEKIELTIEGLALLIGDVWIDLPAEAQRLQRRKLEGRQLLLGVGAFPVGECRRLRFNVKEVRVGGQGGPQVSDQAVELPLSRPLTLNGSGSTCLFVDWQLQPSQLGEAPFVPRFSAHGQELPLGQDLAYVVCDDINTLYLLRTDTNFVTAALGLPGPLGELAVDSRRRRLYVLSTGDRAIHVFSSANTQYLERIPLSITVNPRNLCLSTDGSSAYVSDPATNRVLKVDLESGVVAAQEIVGFRPERLHYFVADGRSWLAVSSPTAQRVYLLNGDSLALLREIPAGLEADGMLFYHDQFYVAERGSSSVSAFDYRSGRQLSRITVGWEPVYLLGFDNKVFVSNQKDAALSVFHAGQNATARRIPLDASPFVMAASERRRQLYIAHREVHSLSVLDLSSERIIGEIMLGGAPFFVAVLD</sequence>
<dbReference type="EMBL" id="VJVV01000004">
    <property type="protein sequence ID" value="TRO82314.1"/>
    <property type="molecule type" value="Genomic_DNA"/>
</dbReference>
<organism evidence="2 3">
    <name type="scientific">Trichloromonas acetexigens</name>
    <dbReference type="NCBI Taxonomy" id="38815"/>
    <lineage>
        <taxon>Bacteria</taxon>
        <taxon>Pseudomonadati</taxon>
        <taxon>Thermodesulfobacteriota</taxon>
        <taxon>Desulfuromonadia</taxon>
        <taxon>Desulfuromonadales</taxon>
        <taxon>Trichloromonadaceae</taxon>
        <taxon>Trichloromonas</taxon>
    </lineage>
</organism>
<dbReference type="InterPro" id="IPR015943">
    <property type="entry name" value="WD40/YVTN_repeat-like_dom_sf"/>
</dbReference>
<dbReference type="RefSeq" id="WP_092057363.1">
    <property type="nucleotide sequence ID" value="NZ_FOJJ01000034.1"/>
</dbReference>
<evidence type="ECO:0000313" key="2">
    <source>
        <dbReference type="EMBL" id="TRO82314.1"/>
    </source>
</evidence>
<dbReference type="AlphaFoldDB" id="A0A550JGH5"/>
<dbReference type="SUPFAM" id="SSF51004">
    <property type="entry name" value="C-terminal (heme d1) domain of cytochrome cd1-nitrite reductase"/>
    <property type="match status" value="1"/>
</dbReference>
<reference evidence="2 3" key="1">
    <citation type="submission" date="2019-07" db="EMBL/GenBank/DDBJ databases">
        <title>Insights of Desulfuromonas acetexigens electromicrobiology.</title>
        <authorList>
            <person name="Katuri K."/>
            <person name="Sapireddy V."/>
            <person name="Shaw D.R."/>
            <person name="Saikaly P."/>
        </authorList>
    </citation>
    <scope>NUCLEOTIDE SEQUENCE [LARGE SCALE GENOMIC DNA]</scope>
    <source>
        <strain evidence="2 3">2873</strain>
    </source>
</reference>
<comment type="caution">
    <text evidence="2">The sequence shown here is derived from an EMBL/GenBank/DDBJ whole genome shotgun (WGS) entry which is preliminary data.</text>
</comment>
<dbReference type="OrthoDB" id="5405345at2"/>
<accession>A0A550JGH5</accession>
<name>A0A550JGH5_9BACT</name>
<evidence type="ECO:0000256" key="1">
    <source>
        <dbReference type="SAM" id="SignalP"/>
    </source>
</evidence>
<dbReference type="Proteomes" id="UP000317155">
    <property type="component" value="Unassembled WGS sequence"/>
</dbReference>
<gene>
    <name evidence="2" type="ORF">FL622_06980</name>
</gene>
<feature type="signal peptide" evidence="1">
    <location>
        <begin position="1"/>
        <end position="24"/>
    </location>
</feature>
<proteinExistence type="predicted"/>
<dbReference type="PROSITE" id="PS51257">
    <property type="entry name" value="PROKAR_LIPOPROTEIN"/>
    <property type="match status" value="1"/>
</dbReference>
<keyword evidence="3" id="KW-1185">Reference proteome</keyword>
<dbReference type="InterPro" id="IPR011048">
    <property type="entry name" value="Haem_d1_sf"/>
</dbReference>
<protein>
    <submittedName>
        <fullName evidence="2">YncE family protein</fullName>
    </submittedName>
</protein>
<dbReference type="Gene3D" id="2.130.10.10">
    <property type="entry name" value="YVTN repeat-like/Quinoprotein amine dehydrogenase"/>
    <property type="match status" value="3"/>
</dbReference>
<dbReference type="PANTHER" id="PTHR47197:SF3">
    <property type="entry name" value="DIHYDRO-HEME D1 DEHYDROGENASE"/>
    <property type="match status" value="1"/>
</dbReference>
<feature type="chain" id="PRO_5021910882" evidence="1">
    <location>
        <begin position="25"/>
        <end position="470"/>
    </location>
</feature>
<keyword evidence="1" id="KW-0732">Signal</keyword>